<dbReference type="InterPro" id="IPR050884">
    <property type="entry name" value="CNP_phosphodiesterase-III"/>
</dbReference>
<dbReference type="InterPro" id="IPR029052">
    <property type="entry name" value="Metallo-depent_PP-like"/>
</dbReference>
<dbReference type="RefSeq" id="WP_113888802.1">
    <property type="nucleotide sequence ID" value="NZ_QNRK01000008.1"/>
</dbReference>
<evidence type="ECO:0000313" key="6">
    <source>
        <dbReference type="EMBL" id="RBP15495.1"/>
    </source>
</evidence>
<keyword evidence="2" id="KW-0378">Hydrolase</keyword>
<feature type="domain" description="Calcineurin-like phosphoesterase" evidence="5">
    <location>
        <begin position="4"/>
        <end position="224"/>
    </location>
</feature>
<dbReference type="InterPro" id="IPR004843">
    <property type="entry name" value="Calcineurin-like_PHP"/>
</dbReference>
<evidence type="ECO:0000256" key="1">
    <source>
        <dbReference type="ARBA" id="ARBA00022723"/>
    </source>
</evidence>
<comment type="similarity">
    <text evidence="4">Belongs to the cyclic nucleotide phosphodiesterase class-III family.</text>
</comment>
<evidence type="ECO:0000256" key="2">
    <source>
        <dbReference type="ARBA" id="ARBA00022801"/>
    </source>
</evidence>
<evidence type="ECO:0000256" key="4">
    <source>
        <dbReference type="ARBA" id="ARBA00025742"/>
    </source>
</evidence>
<comment type="caution">
    <text evidence="6">The sequence shown here is derived from an EMBL/GenBank/DDBJ whole genome shotgun (WGS) entry which is preliminary data.</text>
</comment>
<evidence type="ECO:0000313" key="7">
    <source>
        <dbReference type="Proteomes" id="UP000253529"/>
    </source>
</evidence>
<reference evidence="6 7" key="1">
    <citation type="submission" date="2018-06" db="EMBL/GenBank/DDBJ databases">
        <title>Genomic Encyclopedia of Type Strains, Phase IV (KMG-IV): sequencing the most valuable type-strain genomes for metagenomic binning, comparative biology and taxonomic classification.</title>
        <authorList>
            <person name="Goeker M."/>
        </authorList>
    </citation>
    <scope>NUCLEOTIDE SEQUENCE [LARGE SCALE GENOMIC DNA]</scope>
    <source>
        <strain evidence="6 7">DSM 24875</strain>
    </source>
</reference>
<organism evidence="6 7">
    <name type="scientific">Roseiarcus fermentans</name>
    <dbReference type="NCBI Taxonomy" id="1473586"/>
    <lineage>
        <taxon>Bacteria</taxon>
        <taxon>Pseudomonadati</taxon>
        <taxon>Pseudomonadota</taxon>
        <taxon>Alphaproteobacteria</taxon>
        <taxon>Hyphomicrobiales</taxon>
        <taxon>Roseiarcaceae</taxon>
        <taxon>Roseiarcus</taxon>
    </lineage>
</organism>
<gene>
    <name evidence="6" type="ORF">DFR50_10851</name>
</gene>
<accession>A0A366FP53</accession>
<keyword evidence="3" id="KW-0408">Iron</keyword>
<dbReference type="AlphaFoldDB" id="A0A366FP53"/>
<dbReference type="SUPFAM" id="SSF56300">
    <property type="entry name" value="Metallo-dependent phosphatases"/>
    <property type="match status" value="1"/>
</dbReference>
<keyword evidence="1" id="KW-0479">Metal-binding</keyword>
<dbReference type="OrthoDB" id="9794568at2"/>
<dbReference type="PANTHER" id="PTHR42988">
    <property type="entry name" value="PHOSPHOHYDROLASE"/>
    <property type="match status" value="1"/>
</dbReference>
<dbReference type="Gene3D" id="3.60.21.10">
    <property type="match status" value="1"/>
</dbReference>
<evidence type="ECO:0000259" key="5">
    <source>
        <dbReference type="Pfam" id="PF00149"/>
    </source>
</evidence>
<proteinExistence type="inferred from homology"/>
<evidence type="ECO:0000256" key="3">
    <source>
        <dbReference type="ARBA" id="ARBA00023004"/>
    </source>
</evidence>
<protein>
    <submittedName>
        <fullName evidence="6">3',5'-cyclic AMP phosphodiesterase CpdA</fullName>
    </submittedName>
</protein>
<sequence length="302" mass="32783">MSFTIAHITDPHLSPAPPPLGAHFRLKRFMGFVNWKRGRERLNDMALLGRIVADLGAQRPDHVAVTGDLVNIAMPAEFRRAAEWMATLGDPRDVSFVPGNHDAYVRSAMPLLASTFARWTTGDDGVSRFPYLRVRGEIAIIGLTSGVPTGPLMASGRLGRAQLDAFAKLLDETGARNLARVVLIHHPPLWRGAPPLRGLTDAADFERAIAAHGAEAVLHGHTHKQMVRSLPSTRTKIAGGRVPVLGAPSAAAAARDPRYRAAYHLVRLERDGDGWRVGARVRGLALDGDHIGEREPLPAPER</sequence>
<keyword evidence="7" id="KW-1185">Reference proteome</keyword>
<dbReference type="PANTHER" id="PTHR42988:SF2">
    <property type="entry name" value="CYCLIC NUCLEOTIDE PHOSPHODIESTERASE CBUA0032-RELATED"/>
    <property type="match status" value="1"/>
</dbReference>
<dbReference type="Proteomes" id="UP000253529">
    <property type="component" value="Unassembled WGS sequence"/>
</dbReference>
<name>A0A366FP53_9HYPH</name>
<dbReference type="EMBL" id="QNRK01000008">
    <property type="protein sequence ID" value="RBP15495.1"/>
    <property type="molecule type" value="Genomic_DNA"/>
</dbReference>
<dbReference type="Pfam" id="PF00149">
    <property type="entry name" value="Metallophos"/>
    <property type="match status" value="1"/>
</dbReference>
<dbReference type="GO" id="GO:0016787">
    <property type="term" value="F:hydrolase activity"/>
    <property type="evidence" value="ECO:0007669"/>
    <property type="project" value="UniProtKB-KW"/>
</dbReference>
<dbReference type="GO" id="GO:0046872">
    <property type="term" value="F:metal ion binding"/>
    <property type="evidence" value="ECO:0007669"/>
    <property type="project" value="UniProtKB-KW"/>
</dbReference>